<accession>A0AAV6GK10</accession>
<comment type="caution">
    <text evidence="1">The sequence shown here is derived from an EMBL/GenBank/DDBJ whole genome shotgun (WGS) entry which is preliminary data.</text>
</comment>
<gene>
    <name evidence="1" type="ORF">AALO_G00121610</name>
</gene>
<sequence length="69" mass="7956">MSWIYCVRIQKWFEVDDDRSGSAVSRRSVSEYGFMILGCESNLSMWQFCLAKPLGVMTAIKEPITTIWS</sequence>
<reference evidence="1" key="1">
    <citation type="submission" date="2020-10" db="EMBL/GenBank/DDBJ databases">
        <title>Chromosome-scale genome assembly of the Allis shad, Alosa alosa.</title>
        <authorList>
            <person name="Margot Z."/>
            <person name="Christophe K."/>
            <person name="Cabau C."/>
            <person name="Louis A."/>
            <person name="Berthelot C."/>
            <person name="Parey E."/>
            <person name="Roest Crollius H."/>
            <person name="Montfort J."/>
            <person name="Robinson-Rechavi M."/>
            <person name="Bucao C."/>
            <person name="Bouchez O."/>
            <person name="Gislard M."/>
            <person name="Lluch J."/>
            <person name="Milhes M."/>
            <person name="Lampietro C."/>
            <person name="Lopez Roques C."/>
            <person name="Donnadieu C."/>
            <person name="Braasch I."/>
            <person name="Desvignes T."/>
            <person name="Postlethwait J."/>
            <person name="Bobe J."/>
            <person name="Guiguen Y."/>
        </authorList>
    </citation>
    <scope>NUCLEOTIDE SEQUENCE</scope>
    <source>
        <strain evidence="1">M-15738</strain>
        <tissue evidence="1">Blood</tissue>
    </source>
</reference>
<proteinExistence type="predicted"/>
<protein>
    <submittedName>
        <fullName evidence="1">Uncharacterized protein</fullName>
    </submittedName>
</protein>
<keyword evidence="2" id="KW-1185">Reference proteome</keyword>
<organism evidence="1 2">
    <name type="scientific">Alosa alosa</name>
    <name type="common">allis shad</name>
    <dbReference type="NCBI Taxonomy" id="278164"/>
    <lineage>
        <taxon>Eukaryota</taxon>
        <taxon>Metazoa</taxon>
        <taxon>Chordata</taxon>
        <taxon>Craniata</taxon>
        <taxon>Vertebrata</taxon>
        <taxon>Euteleostomi</taxon>
        <taxon>Actinopterygii</taxon>
        <taxon>Neopterygii</taxon>
        <taxon>Teleostei</taxon>
        <taxon>Clupei</taxon>
        <taxon>Clupeiformes</taxon>
        <taxon>Clupeoidei</taxon>
        <taxon>Clupeidae</taxon>
        <taxon>Alosa</taxon>
    </lineage>
</organism>
<dbReference type="AlphaFoldDB" id="A0AAV6GK10"/>
<dbReference type="Proteomes" id="UP000823561">
    <property type="component" value="Chromosome 9"/>
</dbReference>
<evidence type="ECO:0000313" key="1">
    <source>
        <dbReference type="EMBL" id="KAG5275553.1"/>
    </source>
</evidence>
<name>A0AAV6GK10_9TELE</name>
<dbReference type="EMBL" id="JADWDJ010000009">
    <property type="protein sequence ID" value="KAG5275553.1"/>
    <property type="molecule type" value="Genomic_DNA"/>
</dbReference>
<evidence type="ECO:0000313" key="2">
    <source>
        <dbReference type="Proteomes" id="UP000823561"/>
    </source>
</evidence>